<gene>
    <name evidence="1" type="ORF">SAMN05443999_101288</name>
</gene>
<evidence type="ECO:0000313" key="2">
    <source>
        <dbReference type="Proteomes" id="UP000199582"/>
    </source>
</evidence>
<dbReference type="AlphaFoldDB" id="A0A1H7GEL2"/>
<dbReference type="STRING" id="1287727.SAMN05443999_101288"/>
<evidence type="ECO:0008006" key="3">
    <source>
        <dbReference type="Google" id="ProtNLM"/>
    </source>
</evidence>
<sequence>MMGLDRSCRRGGLVLLMLAVLAGCTERKERVLFDGNHYPPKSRAEKDDRRNFTASVSRANRGIEGAQKAVVHEATRYCLENFGTSEIAWAVSAQGGEGPVYTRSGDRVSVAGRCVIWK</sequence>
<protein>
    <recommendedName>
        <fullName evidence="3">Lipoprotein</fullName>
    </recommendedName>
</protein>
<evidence type="ECO:0000313" key="1">
    <source>
        <dbReference type="EMBL" id="SEK36474.1"/>
    </source>
</evidence>
<keyword evidence="2" id="KW-1185">Reference proteome</keyword>
<dbReference type="EMBL" id="FOAG01000001">
    <property type="protein sequence ID" value="SEK36474.1"/>
    <property type="molecule type" value="Genomic_DNA"/>
</dbReference>
<accession>A0A1H7GEL2</accession>
<proteinExistence type="predicted"/>
<organism evidence="1 2">
    <name type="scientific">Roseovarius azorensis</name>
    <dbReference type="NCBI Taxonomy" id="1287727"/>
    <lineage>
        <taxon>Bacteria</taxon>
        <taxon>Pseudomonadati</taxon>
        <taxon>Pseudomonadota</taxon>
        <taxon>Alphaproteobacteria</taxon>
        <taxon>Rhodobacterales</taxon>
        <taxon>Roseobacteraceae</taxon>
        <taxon>Roseovarius</taxon>
    </lineage>
</organism>
<dbReference type="PROSITE" id="PS51257">
    <property type="entry name" value="PROKAR_LIPOPROTEIN"/>
    <property type="match status" value="1"/>
</dbReference>
<dbReference type="Proteomes" id="UP000199582">
    <property type="component" value="Unassembled WGS sequence"/>
</dbReference>
<reference evidence="1 2" key="1">
    <citation type="submission" date="2016-10" db="EMBL/GenBank/DDBJ databases">
        <authorList>
            <person name="de Groot N.N."/>
        </authorList>
    </citation>
    <scope>NUCLEOTIDE SEQUENCE [LARGE SCALE GENOMIC DNA]</scope>
    <source>
        <strain evidence="1 2">DSM 100674</strain>
    </source>
</reference>
<name>A0A1H7GEL2_9RHOB</name>